<organism evidence="10 11">
    <name type="scientific">Maribellus luteus</name>
    <dbReference type="NCBI Taxonomy" id="2305463"/>
    <lineage>
        <taxon>Bacteria</taxon>
        <taxon>Pseudomonadati</taxon>
        <taxon>Bacteroidota</taxon>
        <taxon>Bacteroidia</taxon>
        <taxon>Marinilabiliales</taxon>
        <taxon>Prolixibacteraceae</taxon>
        <taxon>Maribellus</taxon>
    </lineage>
</organism>
<dbReference type="InterPro" id="IPR008969">
    <property type="entry name" value="CarboxyPept-like_regulatory"/>
</dbReference>
<evidence type="ECO:0000256" key="2">
    <source>
        <dbReference type="ARBA" id="ARBA00022448"/>
    </source>
</evidence>
<dbReference type="InterPro" id="IPR039426">
    <property type="entry name" value="TonB-dep_rcpt-like"/>
</dbReference>
<dbReference type="Gene3D" id="2.170.130.10">
    <property type="entry name" value="TonB-dependent receptor, plug domain"/>
    <property type="match status" value="1"/>
</dbReference>
<dbReference type="FunFam" id="2.60.40.1120:FF:000003">
    <property type="entry name" value="Outer membrane protein Omp121"/>
    <property type="match status" value="1"/>
</dbReference>
<reference evidence="10 11" key="1">
    <citation type="submission" date="2018-08" db="EMBL/GenBank/DDBJ databases">
        <title>Pallidiluteibacterium maritimus gen. nov., sp. nov., isolated from coastal sediment.</title>
        <authorList>
            <person name="Zhou L.Y."/>
        </authorList>
    </citation>
    <scope>NUCLEOTIDE SEQUENCE [LARGE SCALE GENOMIC DNA]</scope>
    <source>
        <strain evidence="10 11">XSD2</strain>
    </source>
</reference>
<dbReference type="Pfam" id="PF07715">
    <property type="entry name" value="Plug"/>
    <property type="match status" value="1"/>
</dbReference>
<comment type="similarity">
    <text evidence="7">Belongs to the TonB-dependent receptor family.</text>
</comment>
<evidence type="ECO:0000256" key="3">
    <source>
        <dbReference type="ARBA" id="ARBA00022452"/>
    </source>
</evidence>
<keyword evidence="11" id="KW-1185">Reference proteome</keyword>
<dbReference type="AlphaFoldDB" id="A0A399SU62"/>
<dbReference type="Gene3D" id="2.60.40.1120">
    <property type="entry name" value="Carboxypeptidase-like, regulatory domain"/>
    <property type="match status" value="1"/>
</dbReference>
<evidence type="ECO:0000259" key="9">
    <source>
        <dbReference type="Pfam" id="PF07715"/>
    </source>
</evidence>
<evidence type="ECO:0000256" key="8">
    <source>
        <dbReference type="SAM" id="SignalP"/>
    </source>
</evidence>
<proteinExistence type="inferred from homology"/>
<name>A0A399SU62_9BACT</name>
<keyword evidence="2 7" id="KW-0813">Transport</keyword>
<dbReference type="GO" id="GO:0009279">
    <property type="term" value="C:cell outer membrane"/>
    <property type="evidence" value="ECO:0007669"/>
    <property type="project" value="UniProtKB-SubCell"/>
</dbReference>
<dbReference type="InterPro" id="IPR023997">
    <property type="entry name" value="TonB-dep_OMP_SusC/RagA_CS"/>
</dbReference>
<keyword evidence="8" id="KW-0732">Signal</keyword>
<dbReference type="SUPFAM" id="SSF56935">
    <property type="entry name" value="Porins"/>
    <property type="match status" value="1"/>
</dbReference>
<dbReference type="RefSeq" id="WP_119439184.1">
    <property type="nucleotide sequence ID" value="NZ_QWGR01000011.1"/>
</dbReference>
<sequence>MKKIAILLSILLFMGNLVVNAQTRTITGTVTSSEDSKPIPGVSVAVKGTTLGTITNIDGEYTLKAPLEAQTLVFSFIGMATQEFAIGERTVINVVLQPQAIGVDEVVVTALGIQKDKKALGYSVQAVGEEELVRTGNASLLGAMQGKIAGVDIKPSSGMPGASSQMVIRGARSFTGNNTPLYVVDGMPIASTSPYSTGNSVTGTDIANRAIDINPADIESIDILKGQAAAALYGIRASNGVILITTKSGRGMAVGKPVVTITHNSSFDVVSRTPDYQTTYAQGSYGQYSPTMSFSWGPKIKDLPNDPKYGGNTDNTYTQRDGMQQGKFYVPQREQAGLNPWATPQVYNSWEDYFQTGYTTSNNVNVSQATQEGNFSLGLSVTDQSGIALATGMTRYNAKAAGERNLNKNFKVGYSANYSKSDIDKLSGANDGSLTGILAAPRSYDLKGTPYHYPGDPYRQIYFRGGSFDNSYWIPDNNKFNERTERFFGNGYINFVTPLADGMNLSIRYQAGADTYTTHLQDIFGYGSAARSKTGEINNYGTTYTLFNSTATANFDWTINSELELSAMIGNELNNSMSKGYSETGTAFNFGGWNHIGNASIVTADESQSKSRDVGIFGSLALSWRSMLFLNATGRNDIVSGMPRNNRTFFYPSVSLGFVLTEIPAIQNASWLSFAKLRASYAEVGQAGRYYENYFVTPGYGGGFWGTEPIQYPIGGINSYVPNTTQYDPKLKPQNTESYELGVDLKFFNNRFGVDYTYSRQEVTDQIFAVPLAGSTGASSLVMNGGAVRTNSHEVMLYVTPIKARDFQWDMSFNFAAVENNVLELAEGVESIFLGGFVTPQVRAGIGNTYPVIYGVSFVKDDAGNIVVEDSPGAWNHGMPKTGDPDVIGEVSPDFILGATNSFTYKNLSLTAVFEWKNGGEMYSGSNGLLDLYGVSKVTEDRESTFVFKGVKPDGTPNDIVRGGPNDPDALQDLYTNVLSNIDEYYIHENSFIKLRELSLRYKFAKPIYKTLNVGVSLYTRNILIWTALRNLDPETSQGNNNMGGSFERFSLPQTTSYGFGFEITF</sequence>
<protein>
    <submittedName>
        <fullName evidence="10">SusC/RagA family TonB-linked outer membrane protein</fullName>
    </submittedName>
</protein>
<gene>
    <name evidence="10" type="ORF">D1614_17045</name>
</gene>
<dbReference type="PROSITE" id="PS52016">
    <property type="entry name" value="TONB_DEPENDENT_REC_3"/>
    <property type="match status" value="1"/>
</dbReference>
<evidence type="ECO:0000313" key="11">
    <source>
        <dbReference type="Proteomes" id="UP000265926"/>
    </source>
</evidence>
<keyword evidence="3 7" id="KW-1134">Transmembrane beta strand</keyword>
<dbReference type="OrthoDB" id="9768177at2"/>
<dbReference type="Pfam" id="PF13715">
    <property type="entry name" value="CarbopepD_reg_2"/>
    <property type="match status" value="1"/>
</dbReference>
<dbReference type="Gene3D" id="2.40.170.20">
    <property type="entry name" value="TonB-dependent receptor, beta-barrel domain"/>
    <property type="match status" value="1"/>
</dbReference>
<dbReference type="EMBL" id="QWGR01000011">
    <property type="protein sequence ID" value="RIJ46868.1"/>
    <property type="molecule type" value="Genomic_DNA"/>
</dbReference>
<feature type="chain" id="PRO_5017265788" evidence="8">
    <location>
        <begin position="22"/>
        <end position="1066"/>
    </location>
</feature>
<comment type="subcellular location">
    <subcellularLocation>
        <location evidence="1 7">Cell outer membrane</location>
        <topology evidence="1 7">Multi-pass membrane protein</topology>
    </subcellularLocation>
</comment>
<dbReference type="InterPro" id="IPR036942">
    <property type="entry name" value="Beta-barrel_TonB_sf"/>
</dbReference>
<comment type="caution">
    <text evidence="10">The sequence shown here is derived from an EMBL/GenBank/DDBJ whole genome shotgun (WGS) entry which is preliminary data.</text>
</comment>
<dbReference type="SUPFAM" id="SSF49464">
    <property type="entry name" value="Carboxypeptidase regulatory domain-like"/>
    <property type="match status" value="1"/>
</dbReference>
<dbReference type="NCBIfam" id="TIGR04056">
    <property type="entry name" value="OMP_RagA_SusC"/>
    <property type="match status" value="1"/>
</dbReference>
<evidence type="ECO:0000256" key="6">
    <source>
        <dbReference type="ARBA" id="ARBA00023237"/>
    </source>
</evidence>
<evidence type="ECO:0000256" key="4">
    <source>
        <dbReference type="ARBA" id="ARBA00022692"/>
    </source>
</evidence>
<dbReference type="Proteomes" id="UP000265926">
    <property type="component" value="Unassembled WGS sequence"/>
</dbReference>
<evidence type="ECO:0000313" key="10">
    <source>
        <dbReference type="EMBL" id="RIJ46868.1"/>
    </source>
</evidence>
<evidence type="ECO:0000256" key="1">
    <source>
        <dbReference type="ARBA" id="ARBA00004571"/>
    </source>
</evidence>
<keyword evidence="6 7" id="KW-0998">Cell outer membrane</keyword>
<evidence type="ECO:0000256" key="5">
    <source>
        <dbReference type="ARBA" id="ARBA00023136"/>
    </source>
</evidence>
<dbReference type="NCBIfam" id="TIGR04057">
    <property type="entry name" value="SusC_RagA_signa"/>
    <property type="match status" value="1"/>
</dbReference>
<keyword evidence="4 7" id="KW-0812">Transmembrane</keyword>
<dbReference type="InterPro" id="IPR037066">
    <property type="entry name" value="Plug_dom_sf"/>
</dbReference>
<feature type="signal peptide" evidence="8">
    <location>
        <begin position="1"/>
        <end position="21"/>
    </location>
</feature>
<feature type="domain" description="TonB-dependent receptor plug" evidence="9">
    <location>
        <begin position="117"/>
        <end position="241"/>
    </location>
</feature>
<accession>A0A399SU62</accession>
<evidence type="ECO:0000256" key="7">
    <source>
        <dbReference type="PROSITE-ProRule" id="PRU01360"/>
    </source>
</evidence>
<dbReference type="InterPro" id="IPR023996">
    <property type="entry name" value="TonB-dep_OMP_SusC/RagA"/>
</dbReference>
<keyword evidence="5 7" id="KW-0472">Membrane</keyword>
<dbReference type="InterPro" id="IPR012910">
    <property type="entry name" value="Plug_dom"/>
</dbReference>